<dbReference type="Proteomes" id="UP000823934">
    <property type="component" value="Unassembled WGS sequence"/>
</dbReference>
<evidence type="ECO:0000256" key="8">
    <source>
        <dbReference type="SAM" id="Phobius"/>
    </source>
</evidence>
<organism evidence="9 10">
    <name type="scientific">Candidatus Ignatzschineria merdigallinarum</name>
    <dbReference type="NCBI Taxonomy" id="2838621"/>
    <lineage>
        <taxon>Bacteria</taxon>
        <taxon>Pseudomonadati</taxon>
        <taxon>Pseudomonadota</taxon>
        <taxon>Gammaproteobacteria</taxon>
        <taxon>Cardiobacteriales</taxon>
        <taxon>Ignatzschineriaceae</taxon>
        <taxon>Ignatzschineria</taxon>
    </lineage>
</organism>
<evidence type="ECO:0000313" key="9">
    <source>
        <dbReference type="EMBL" id="HIW07061.1"/>
    </source>
</evidence>
<comment type="subcellular location">
    <subcellularLocation>
        <location evidence="1">Cell membrane</location>
        <topology evidence="1">Single-pass membrane protein</topology>
    </subcellularLocation>
    <subcellularLocation>
        <location evidence="7">Cell membrane</location>
        <topology evidence="7">Single-pass type II membrane protein</topology>
    </subcellularLocation>
</comment>
<name>A0A9D1Q7W1_9GAMM</name>
<keyword evidence="5 8" id="KW-1133">Transmembrane helix</keyword>
<dbReference type="PANTHER" id="PTHR30558:SF7">
    <property type="entry name" value="TOL-PAL SYSTEM PROTEIN TOLR"/>
    <property type="match status" value="1"/>
</dbReference>
<keyword evidence="7" id="KW-0653">Protein transport</keyword>
<dbReference type="GO" id="GO:0022857">
    <property type="term" value="F:transmembrane transporter activity"/>
    <property type="evidence" value="ECO:0007669"/>
    <property type="project" value="InterPro"/>
</dbReference>
<dbReference type="GO" id="GO:0005886">
    <property type="term" value="C:plasma membrane"/>
    <property type="evidence" value="ECO:0007669"/>
    <property type="project" value="UniProtKB-SubCell"/>
</dbReference>
<feature type="transmembrane region" description="Helical" evidence="8">
    <location>
        <begin position="20"/>
        <end position="40"/>
    </location>
</feature>
<comment type="caution">
    <text evidence="9">The sequence shown here is derived from an EMBL/GenBank/DDBJ whole genome shotgun (WGS) entry which is preliminary data.</text>
</comment>
<evidence type="ECO:0000256" key="2">
    <source>
        <dbReference type="ARBA" id="ARBA00005811"/>
    </source>
</evidence>
<dbReference type="EMBL" id="DXHP01000157">
    <property type="protein sequence ID" value="HIW07061.1"/>
    <property type="molecule type" value="Genomic_DNA"/>
</dbReference>
<keyword evidence="3" id="KW-1003">Cell membrane</keyword>
<dbReference type="GO" id="GO:0015031">
    <property type="term" value="P:protein transport"/>
    <property type="evidence" value="ECO:0007669"/>
    <property type="project" value="UniProtKB-KW"/>
</dbReference>
<accession>A0A9D1Q7W1</accession>
<reference evidence="9" key="1">
    <citation type="journal article" date="2021" name="PeerJ">
        <title>Extensive microbial diversity within the chicken gut microbiome revealed by metagenomics and culture.</title>
        <authorList>
            <person name="Gilroy R."/>
            <person name="Ravi A."/>
            <person name="Getino M."/>
            <person name="Pursley I."/>
            <person name="Horton D.L."/>
            <person name="Alikhan N.F."/>
            <person name="Baker D."/>
            <person name="Gharbi K."/>
            <person name="Hall N."/>
            <person name="Watson M."/>
            <person name="Adriaenssens E.M."/>
            <person name="Foster-Nyarko E."/>
            <person name="Jarju S."/>
            <person name="Secka A."/>
            <person name="Antonio M."/>
            <person name="Oren A."/>
            <person name="Chaudhuri R.R."/>
            <person name="La Ragione R."/>
            <person name="Hildebrand F."/>
            <person name="Pallen M.J."/>
        </authorList>
    </citation>
    <scope>NUCLEOTIDE SEQUENCE</scope>
    <source>
        <strain evidence="9">CHK160-9182</strain>
    </source>
</reference>
<evidence type="ECO:0000256" key="4">
    <source>
        <dbReference type="ARBA" id="ARBA00022692"/>
    </source>
</evidence>
<gene>
    <name evidence="9" type="ORF">H9889_07020</name>
</gene>
<evidence type="ECO:0000256" key="7">
    <source>
        <dbReference type="RuleBase" id="RU003879"/>
    </source>
</evidence>
<keyword evidence="6 8" id="KW-0472">Membrane</keyword>
<evidence type="ECO:0000256" key="1">
    <source>
        <dbReference type="ARBA" id="ARBA00004162"/>
    </source>
</evidence>
<protein>
    <submittedName>
        <fullName evidence="9">Biopolymer transporter ExbD</fullName>
    </submittedName>
</protein>
<dbReference type="Gene3D" id="3.30.420.270">
    <property type="match status" value="1"/>
</dbReference>
<dbReference type="InterPro" id="IPR003400">
    <property type="entry name" value="ExbD"/>
</dbReference>
<keyword evidence="4 7" id="KW-0812">Transmembrane</keyword>
<dbReference type="AlphaFoldDB" id="A0A9D1Q7W1"/>
<evidence type="ECO:0000256" key="3">
    <source>
        <dbReference type="ARBA" id="ARBA00022475"/>
    </source>
</evidence>
<sequence length="150" mass="16222">MSFGRLRQGGGESRAEINMIPLIDIMLVLLVIFILTAPLVTQSVKLKLPEAVDLKEEQTQQEIDKPVLIAINSDSEIFINEEKVDHESALAKLTEIKISAGEKPPMIQLHIDAAVPYQDVAKIVTVLSKVGLANIGFVSLPEEGGAAPAQ</sequence>
<dbReference type="PANTHER" id="PTHR30558">
    <property type="entry name" value="EXBD MEMBRANE COMPONENT OF PMF-DRIVEN MACROMOLECULE IMPORT SYSTEM"/>
    <property type="match status" value="1"/>
</dbReference>
<evidence type="ECO:0000256" key="6">
    <source>
        <dbReference type="ARBA" id="ARBA00023136"/>
    </source>
</evidence>
<evidence type="ECO:0000256" key="5">
    <source>
        <dbReference type="ARBA" id="ARBA00022989"/>
    </source>
</evidence>
<keyword evidence="7" id="KW-0813">Transport</keyword>
<dbReference type="Pfam" id="PF02472">
    <property type="entry name" value="ExbD"/>
    <property type="match status" value="1"/>
</dbReference>
<comment type="similarity">
    <text evidence="2 7">Belongs to the ExbD/TolR family.</text>
</comment>
<proteinExistence type="inferred from homology"/>
<reference evidence="9" key="2">
    <citation type="submission" date="2021-04" db="EMBL/GenBank/DDBJ databases">
        <authorList>
            <person name="Gilroy R."/>
        </authorList>
    </citation>
    <scope>NUCLEOTIDE SEQUENCE</scope>
    <source>
        <strain evidence="9">CHK160-9182</strain>
    </source>
</reference>
<evidence type="ECO:0000313" key="10">
    <source>
        <dbReference type="Proteomes" id="UP000823934"/>
    </source>
</evidence>